<organism evidence="12 13">
    <name type="scientific">Pedobacter lusitanus</name>
    <dbReference type="NCBI Taxonomy" id="1503925"/>
    <lineage>
        <taxon>Bacteria</taxon>
        <taxon>Pseudomonadati</taxon>
        <taxon>Bacteroidota</taxon>
        <taxon>Sphingobacteriia</taxon>
        <taxon>Sphingobacteriales</taxon>
        <taxon>Sphingobacteriaceae</taxon>
        <taxon>Pedobacter</taxon>
    </lineage>
</organism>
<dbReference type="Pfam" id="PF21082">
    <property type="entry name" value="MS_channel_3rd"/>
    <property type="match status" value="1"/>
</dbReference>
<dbReference type="GO" id="GO:0005886">
    <property type="term" value="C:plasma membrane"/>
    <property type="evidence" value="ECO:0007669"/>
    <property type="project" value="UniProtKB-SubCell"/>
</dbReference>
<evidence type="ECO:0000259" key="9">
    <source>
        <dbReference type="Pfam" id="PF00924"/>
    </source>
</evidence>
<feature type="chain" id="PRO_5002210249" evidence="8">
    <location>
        <begin position="22"/>
        <end position="601"/>
    </location>
</feature>
<dbReference type="InterPro" id="IPR011066">
    <property type="entry name" value="MscS_channel_C_sf"/>
</dbReference>
<dbReference type="PANTHER" id="PTHR30221">
    <property type="entry name" value="SMALL-CONDUCTANCE MECHANOSENSITIVE CHANNEL"/>
    <property type="match status" value="1"/>
</dbReference>
<feature type="transmembrane region" description="Helical" evidence="7">
    <location>
        <begin position="377"/>
        <end position="395"/>
    </location>
</feature>
<evidence type="ECO:0000259" key="11">
    <source>
        <dbReference type="Pfam" id="PF21088"/>
    </source>
</evidence>
<dbReference type="InterPro" id="IPR010920">
    <property type="entry name" value="LSM_dom_sf"/>
</dbReference>
<dbReference type="InterPro" id="IPR049278">
    <property type="entry name" value="MS_channel_C"/>
</dbReference>
<dbReference type="PANTHER" id="PTHR30221:SF18">
    <property type="entry name" value="SLL0590 PROTEIN"/>
    <property type="match status" value="1"/>
</dbReference>
<sequence length="601" mass="68300">MIRIKLLPFIMLTVLSFSMRAQDTRDTVRKDQQNINEALLLKDQQQQKIDSLVKIQLKNELQSAAGNSKKTIELENKLRQIAISDSVRKIHQLEKIQALKKNAKGYPVVLNTDTLFYIYVRTGSFSAAERACAISKKIEKLYDDPFYRKDSLTVSQNEYSYDLIYKNNDVLMSVTNLDALWFAKSNEQLAKEHLQTIKHSIDAERKANSLVNWLKRIGLVVLIIVLLTLIISVINFLFKRTASFLSAKRESYFRVLKIKNIKIFTPEHLEKAVLRLNNILRIAVIILVIYLSLPLLFSIFPETEAWTGTLLGWILSPMKAALNAVAHYLPNLFTVIVICLIFKYAIRGIKYFFYEIKLGEIQLRGFHADWAIPTFNILKFVLYAFMLILIFPYLPGSGSPAFQGVSVFLGILISLGSSSAITNIVAGLVITYMRPFRIGDRVKIGDVVGDVLEKTMLVTRIKTIKNEDITVPNSMVLSSSTINYSSHTKKENQGLIVHQTLTLGYDIPYQDIYDMLTRAALNTVYILEEPKPFVLQTSLDDFYISYQINAYTREANKQAAIYSKLFENIQNEFNAAGVEIMSPHYRATRDGSAPAMPPASV</sequence>
<comment type="caution">
    <text evidence="12">The sequence shown here is derived from an EMBL/GenBank/DDBJ whole genome shotgun (WGS) entry which is preliminary data.</text>
</comment>
<protein>
    <submittedName>
        <fullName evidence="12">Transmembrane ion channel</fullName>
    </submittedName>
</protein>
<gene>
    <name evidence="12" type="ORF">TH53_15090</name>
</gene>
<dbReference type="GO" id="GO:0008381">
    <property type="term" value="F:mechanosensitive monoatomic ion channel activity"/>
    <property type="evidence" value="ECO:0007669"/>
    <property type="project" value="InterPro"/>
</dbReference>
<feature type="transmembrane region" description="Helical" evidence="7">
    <location>
        <begin position="279"/>
        <end position="300"/>
    </location>
</feature>
<dbReference type="SUPFAM" id="SSF82689">
    <property type="entry name" value="Mechanosensitive channel protein MscS (YggB), C-terminal domain"/>
    <property type="match status" value="1"/>
</dbReference>
<evidence type="ECO:0000256" key="2">
    <source>
        <dbReference type="ARBA" id="ARBA00008017"/>
    </source>
</evidence>
<dbReference type="Pfam" id="PF00924">
    <property type="entry name" value="MS_channel_2nd"/>
    <property type="match status" value="1"/>
</dbReference>
<evidence type="ECO:0000256" key="7">
    <source>
        <dbReference type="SAM" id="Phobius"/>
    </source>
</evidence>
<keyword evidence="3" id="KW-1003">Cell membrane</keyword>
<evidence type="ECO:0000256" key="3">
    <source>
        <dbReference type="ARBA" id="ARBA00022475"/>
    </source>
</evidence>
<accession>A0A0D0FVD9</accession>
<comment type="subcellular location">
    <subcellularLocation>
        <location evidence="1">Cell membrane</location>
        <topology evidence="1">Multi-pass membrane protein</topology>
    </subcellularLocation>
</comment>
<feature type="signal peptide" evidence="8">
    <location>
        <begin position="1"/>
        <end position="21"/>
    </location>
</feature>
<comment type="similarity">
    <text evidence="2">Belongs to the MscS (TC 1.A.23) family.</text>
</comment>
<dbReference type="EMBL" id="JXRA01000064">
    <property type="protein sequence ID" value="KIO76394.1"/>
    <property type="molecule type" value="Genomic_DNA"/>
</dbReference>
<evidence type="ECO:0000313" key="13">
    <source>
        <dbReference type="Proteomes" id="UP000032049"/>
    </source>
</evidence>
<evidence type="ECO:0000256" key="5">
    <source>
        <dbReference type="ARBA" id="ARBA00022989"/>
    </source>
</evidence>
<evidence type="ECO:0000313" key="12">
    <source>
        <dbReference type="EMBL" id="KIO76394.1"/>
    </source>
</evidence>
<feature type="transmembrane region" description="Helical" evidence="7">
    <location>
        <begin position="320"/>
        <end position="342"/>
    </location>
</feature>
<dbReference type="RefSeq" id="WP_041883106.1">
    <property type="nucleotide sequence ID" value="NZ_CP157278.1"/>
</dbReference>
<dbReference type="InterPro" id="IPR006685">
    <property type="entry name" value="MscS_channel_2nd"/>
</dbReference>
<evidence type="ECO:0000256" key="4">
    <source>
        <dbReference type="ARBA" id="ARBA00022692"/>
    </source>
</evidence>
<feature type="transmembrane region" description="Helical" evidence="7">
    <location>
        <begin position="407"/>
        <end position="433"/>
    </location>
</feature>
<name>A0A0D0FVD9_9SPHI</name>
<evidence type="ECO:0000256" key="8">
    <source>
        <dbReference type="SAM" id="SignalP"/>
    </source>
</evidence>
<feature type="transmembrane region" description="Helical" evidence="7">
    <location>
        <begin position="217"/>
        <end position="238"/>
    </location>
</feature>
<dbReference type="Pfam" id="PF21088">
    <property type="entry name" value="MS_channel_1st"/>
    <property type="match status" value="1"/>
</dbReference>
<dbReference type="OrthoDB" id="9809206at2"/>
<keyword evidence="4 7" id="KW-0812">Transmembrane</keyword>
<keyword evidence="5 7" id="KW-1133">Transmembrane helix</keyword>
<evidence type="ECO:0000256" key="6">
    <source>
        <dbReference type="ARBA" id="ARBA00023136"/>
    </source>
</evidence>
<keyword evidence="6 7" id="KW-0472">Membrane</keyword>
<proteinExistence type="inferred from homology"/>
<dbReference type="InterPro" id="IPR045275">
    <property type="entry name" value="MscS_archaea/bacteria_type"/>
</dbReference>
<feature type="domain" description="Mechanosensitive ion channel transmembrane helices 2/3" evidence="11">
    <location>
        <begin position="376"/>
        <end position="417"/>
    </location>
</feature>
<feature type="domain" description="Mechanosensitive ion channel MscS C-terminal" evidence="10">
    <location>
        <begin position="504"/>
        <end position="580"/>
    </location>
</feature>
<keyword evidence="8" id="KW-0732">Signal</keyword>
<reference evidence="12 13" key="1">
    <citation type="submission" date="2015-01" db="EMBL/GenBank/DDBJ databases">
        <title>Draft genome sequence of Pedobacter sp. NL19 isolated from sludge of an effluent treatment pond in an abandoned uranium mine.</title>
        <authorList>
            <person name="Santos T."/>
            <person name="Caetano T."/>
            <person name="Covas C."/>
            <person name="Cruz A."/>
            <person name="Mendo S."/>
        </authorList>
    </citation>
    <scope>NUCLEOTIDE SEQUENCE [LARGE SCALE GENOMIC DNA]</scope>
    <source>
        <strain evidence="12 13">NL19</strain>
    </source>
</reference>
<dbReference type="AlphaFoldDB" id="A0A0D0FVD9"/>
<dbReference type="InterPro" id="IPR049142">
    <property type="entry name" value="MS_channel_1st"/>
</dbReference>
<evidence type="ECO:0000259" key="10">
    <source>
        <dbReference type="Pfam" id="PF21082"/>
    </source>
</evidence>
<evidence type="ECO:0000256" key="1">
    <source>
        <dbReference type="ARBA" id="ARBA00004651"/>
    </source>
</evidence>
<keyword evidence="13" id="KW-1185">Reference proteome</keyword>
<dbReference type="Gene3D" id="2.30.30.60">
    <property type="match status" value="1"/>
</dbReference>
<dbReference type="Proteomes" id="UP000032049">
    <property type="component" value="Unassembled WGS sequence"/>
</dbReference>
<dbReference type="Gene3D" id="3.30.70.100">
    <property type="match status" value="1"/>
</dbReference>
<dbReference type="SUPFAM" id="SSF50182">
    <property type="entry name" value="Sm-like ribonucleoproteins"/>
    <property type="match status" value="1"/>
</dbReference>
<feature type="domain" description="Mechanosensitive ion channel MscS" evidence="9">
    <location>
        <begin position="421"/>
        <end position="485"/>
    </location>
</feature>
<dbReference type="InterPro" id="IPR023408">
    <property type="entry name" value="MscS_beta-dom_sf"/>
</dbReference>